<feature type="region of interest" description="Disordered" evidence="2">
    <location>
        <begin position="181"/>
        <end position="262"/>
    </location>
</feature>
<feature type="compositionally biased region" description="Polar residues" evidence="2">
    <location>
        <begin position="211"/>
        <end position="221"/>
    </location>
</feature>
<dbReference type="GO" id="GO:0005744">
    <property type="term" value="C:TIM23 mitochondrial import inner membrane translocase complex"/>
    <property type="evidence" value="ECO:0007669"/>
    <property type="project" value="UniProtKB-UniRule"/>
</dbReference>
<comment type="similarity">
    <text evidence="1">Belongs to the TIM50 family.</text>
</comment>
<keyword evidence="1" id="KW-0496">Mitochondrion</keyword>
<evidence type="ECO:0000259" key="3">
    <source>
        <dbReference type="PROSITE" id="PS50969"/>
    </source>
</evidence>
<comment type="caution">
    <text evidence="4">The sequence shown here is derived from an EMBL/GenBank/DDBJ whole genome shotgun (WGS) entry which is preliminary data.</text>
</comment>
<dbReference type="FunFam" id="3.40.50.1000:FF:000159">
    <property type="entry name" value="TFIIF-stimulated CTD phosphatase"/>
    <property type="match status" value="1"/>
</dbReference>
<proteinExistence type="inferred from homology"/>
<feature type="domain" description="FCP1 homology" evidence="3">
    <location>
        <begin position="56"/>
        <end position="196"/>
    </location>
</feature>
<feature type="compositionally biased region" description="Low complexity" evidence="2">
    <location>
        <begin position="231"/>
        <end position="243"/>
    </location>
</feature>
<dbReference type="Pfam" id="PF03031">
    <property type="entry name" value="NIF"/>
    <property type="match status" value="1"/>
</dbReference>
<dbReference type="OrthoDB" id="277011at2759"/>
<dbReference type="PROSITE" id="PS50969">
    <property type="entry name" value="FCP1"/>
    <property type="match status" value="1"/>
</dbReference>
<sequence length="418" mass="45942">MIEPSSSKLTPPPKGSELLRENLFEENVDKDEGELLKRREPTMLRKGKKLVAPSYDGTKKYTVVFDLDETVVYARDGPLYARAYLKDLLRSIKDDFEVIVWTAGERDYAKCILEEINEDHIIEHLVYRHKKWFNEEDYTKDLRQLGRDLNYTIMIENTPDCVRANPQNGIIVEDFEVLPETTDEENSAPATPVPTPPPQPTQGQGATTTPISSVDATSETNEGVKEKSESTPTVAPAAQPETTAAEKEDSAQPSQPKRRRNTDRTLFLLREVLLSLVKSDETVPVFLESCELLSQQKVVGSDGNEIPIYHLGTRRRRKDAGAPRKVVKVNRDKAAPATGAGEAAVEGPSATTAADAPATSDGTSVNGSGERSGSHLPLSNTKRKHKSETSLDEALLLPSDSADSVEDPEVKPPANTAQ</sequence>
<dbReference type="AlphaFoldDB" id="A0A0N1I1T4"/>
<feature type="region of interest" description="Disordered" evidence="2">
    <location>
        <begin position="312"/>
        <end position="418"/>
    </location>
</feature>
<dbReference type="GO" id="GO:0015031">
    <property type="term" value="P:protein transport"/>
    <property type="evidence" value="ECO:0007669"/>
    <property type="project" value="UniProtKB-KW"/>
</dbReference>
<evidence type="ECO:0000256" key="1">
    <source>
        <dbReference type="RuleBase" id="RU365079"/>
    </source>
</evidence>
<dbReference type="Gene3D" id="3.40.50.1000">
    <property type="entry name" value="HAD superfamily/HAD-like"/>
    <property type="match status" value="1"/>
</dbReference>
<protein>
    <recommendedName>
        <fullName evidence="1">Mitochondrial import inner membrane translocase subunit TIM50</fullName>
    </recommendedName>
</protein>
<accession>A0A0N1I1T4</accession>
<comment type="function">
    <text evidence="1">Essential component of the TIM23 complex, a complex that mediates the translocation of transit peptide-containing proteins across the mitochondrial inner membrane.</text>
</comment>
<evidence type="ECO:0000256" key="2">
    <source>
        <dbReference type="SAM" id="MobiDB-lite"/>
    </source>
</evidence>
<keyword evidence="5" id="KW-1185">Reference proteome</keyword>
<dbReference type="SUPFAM" id="SSF56784">
    <property type="entry name" value="HAD-like"/>
    <property type="match status" value="1"/>
</dbReference>
<keyword evidence="1" id="KW-0809">Transit peptide</keyword>
<dbReference type="InterPro" id="IPR036412">
    <property type="entry name" value="HAD-like_sf"/>
</dbReference>
<feature type="compositionally biased region" description="Low complexity" evidence="2">
    <location>
        <begin position="201"/>
        <end position="210"/>
    </location>
</feature>
<organism evidence="4 5">
    <name type="scientific">Leptomonas seymouri</name>
    <dbReference type="NCBI Taxonomy" id="5684"/>
    <lineage>
        <taxon>Eukaryota</taxon>
        <taxon>Discoba</taxon>
        <taxon>Euglenozoa</taxon>
        <taxon>Kinetoplastea</taxon>
        <taxon>Metakinetoplastina</taxon>
        <taxon>Trypanosomatida</taxon>
        <taxon>Trypanosomatidae</taxon>
        <taxon>Leishmaniinae</taxon>
        <taxon>Leptomonas</taxon>
    </lineage>
</organism>
<dbReference type="InterPro" id="IPR050365">
    <property type="entry name" value="TIM50"/>
</dbReference>
<dbReference type="PANTHER" id="PTHR12210">
    <property type="entry name" value="DULLARD PROTEIN PHOSPHATASE"/>
    <property type="match status" value="1"/>
</dbReference>
<evidence type="ECO:0000313" key="5">
    <source>
        <dbReference type="Proteomes" id="UP000038009"/>
    </source>
</evidence>
<comment type="subcellular location">
    <subcellularLocation>
        <location evidence="1">Mitochondrion inner membrane</location>
        <topology evidence="1">Single-pass membrane protein</topology>
    </subcellularLocation>
</comment>
<keyword evidence="1" id="KW-0653">Protein transport</keyword>
<feature type="compositionally biased region" description="Low complexity" evidence="2">
    <location>
        <begin position="335"/>
        <end position="363"/>
    </location>
</feature>
<reference evidence="4 5" key="1">
    <citation type="journal article" date="2015" name="PLoS Pathog.">
        <title>Leptomonas seymouri: Adaptations to the Dixenous Life Cycle Analyzed by Genome Sequencing, Transcriptome Profiling and Co-infection with Leishmania donovani.</title>
        <authorList>
            <person name="Kraeva N."/>
            <person name="Butenko A."/>
            <person name="Hlavacova J."/>
            <person name="Kostygov A."/>
            <person name="Myskova J."/>
            <person name="Grybchuk D."/>
            <person name="Lestinova T."/>
            <person name="Votypka J."/>
            <person name="Volf P."/>
            <person name="Opperdoes F."/>
            <person name="Flegontov P."/>
            <person name="Lukes J."/>
            <person name="Yurchenko V."/>
        </authorList>
    </citation>
    <scope>NUCLEOTIDE SEQUENCE [LARGE SCALE GENOMIC DNA]</scope>
    <source>
        <strain evidence="4 5">ATCC 30220</strain>
    </source>
</reference>
<dbReference type="InterPro" id="IPR023214">
    <property type="entry name" value="HAD_sf"/>
</dbReference>
<dbReference type="EMBL" id="LJSK01000008">
    <property type="protein sequence ID" value="KPI90252.1"/>
    <property type="molecule type" value="Genomic_DNA"/>
</dbReference>
<feature type="compositionally biased region" description="Pro residues" evidence="2">
    <location>
        <begin position="191"/>
        <end position="200"/>
    </location>
</feature>
<dbReference type="SMART" id="SM00577">
    <property type="entry name" value="CPDc"/>
    <property type="match status" value="1"/>
</dbReference>
<dbReference type="OMA" id="ERDYAKC"/>
<gene>
    <name evidence="4" type="ORF">ABL78_0634</name>
</gene>
<keyword evidence="1" id="KW-0811">Translocation</keyword>
<name>A0A0N1I1T4_LEPSE</name>
<dbReference type="Proteomes" id="UP000038009">
    <property type="component" value="Unassembled WGS sequence"/>
</dbReference>
<dbReference type="InterPro" id="IPR004274">
    <property type="entry name" value="FCP1_dom"/>
</dbReference>
<evidence type="ECO:0000313" key="4">
    <source>
        <dbReference type="EMBL" id="KPI90252.1"/>
    </source>
</evidence>
<dbReference type="VEuPathDB" id="TriTrypDB:Lsey_0008_0390"/>
<keyword evidence="1" id="KW-0813">Transport</keyword>
<comment type="subunit">
    <text evidence="1">Component of the TIM23 complex.</text>
</comment>